<dbReference type="AlphaFoldDB" id="A0A5C3Q2A7"/>
<dbReference type="Proteomes" id="UP000305067">
    <property type="component" value="Unassembled WGS sequence"/>
</dbReference>
<protein>
    <submittedName>
        <fullName evidence="3">Uncharacterized protein</fullName>
    </submittedName>
</protein>
<feature type="transmembrane region" description="Helical" evidence="2">
    <location>
        <begin position="515"/>
        <end position="535"/>
    </location>
</feature>
<feature type="region of interest" description="Disordered" evidence="1">
    <location>
        <begin position="1"/>
        <end position="39"/>
    </location>
</feature>
<proteinExistence type="predicted"/>
<feature type="compositionally biased region" description="Polar residues" evidence="1">
    <location>
        <begin position="19"/>
        <end position="30"/>
    </location>
</feature>
<keyword evidence="4" id="KW-1185">Reference proteome</keyword>
<keyword evidence="2" id="KW-1133">Transmembrane helix</keyword>
<keyword evidence="2" id="KW-0812">Transmembrane</keyword>
<evidence type="ECO:0000256" key="1">
    <source>
        <dbReference type="SAM" id="MobiDB-lite"/>
    </source>
</evidence>
<organism evidence="3 4">
    <name type="scientific">Pterulicium gracile</name>
    <dbReference type="NCBI Taxonomy" id="1884261"/>
    <lineage>
        <taxon>Eukaryota</taxon>
        <taxon>Fungi</taxon>
        <taxon>Dikarya</taxon>
        <taxon>Basidiomycota</taxon>
        <taxon>Agaricomycotina</taxon>
        <taxon>Agaricomycetes</taxon>
        <taxon>Agaricomycetidae</taxon>
        <taxon>Agaricales</taxon>
        <taxon>Pleurotineae</taxon>
        <taxon>Pterulaceae</taxon>
        <taxon>Pterulicium</taxon>
    </lineage>
</organism>
<name>A0A5C3Q2A7_9AGAR</name>
<dbReference type="EMBL" id="ML178870">
    <property type="protein sequence ID" value="TFK95951.1"/>
    <property type="molecule type" value="Genomic_DNA"/>
</dbReference>
<feature type="transmembrane region" description="Helical" evidence="2">
    <location>
        <begin position="541"/>
        <end position="562"/>
    </location>
</feature>
<feature type="region of interest" description="Disordered" evidence="1">
    <location>
        <begin position="300"/>
        <end position="354"/>
    </location>
</feature>
<evidence type="ECO:0000313" key="3">
    <source>
        <dbReference type="EMBL" id="TFK95951.1"/>
    </source>
</evidence>
<reference evidence="3 4" key="1">
    <citation type="journal article" date="2019" name="Nat. Ecol. Evol.">
        <title>Megaphylogeny resolves global patterns of mushroom evolution.</title>
        <authorList>
            <person name="Varga T."/>
            <person name="Krizsan K."/>
            <person name="Foldi C."/>
            <person name="Dima B."/>
            <person name="Sanchez-Garcia M."/>
            <person name="Sanchez-Ramirez S."/>
            <person name="Szollosi G.J."/>
            <person name="Szarkandi J.G."/>
            <person name="Papp V."/>
            <person name="Albert L."/>
            <person name="Andreopoulos W."/>
            <person name="Angelini C."/>
            <person name="Antonin V."/>
            <person name="Barry K.W."/>
            <person name="Bougher N.L."/>
            <person name="Buchanan P."/>
            <person name="Buyck B."/>
            <person name="Bense V."/>
            <person name="Catcheside P."/>
            <person name="Chovatia M."/>
            <person name="Cooper J."/>
            <person name="Damon W."/>
            <person name="Desjardin D."/>
            <person name="Finy P."/>
            <person name="Geml J."/>
            <person name="Haridas S."/>
            <person name="Hughes K."/>
            <person name="Justo A."/>
            <person name="Karasinski D."/>
            <person name="Kautmanova I."/>
            <person name="Kiss B."/>
            <person name="Kocsube S."/>
            <person name="Kotiranta H."/>
            <person name="LaButti K.M."/>
            <person name="Lechner B.E."/>
            <person name="Liimatainen K."/>
            <person name="Lipzen A."/>
            <person name="Lukacs Z."/>
            <person name="Mihaltcheva S."/>
            <person name="Morgado L.N."/>
            <person name="Niskanen T."/>
            <person name="Noordeloos M.E."/>
            <person name="Ohm R.A."/>
            <person name="Ortiz-Santana B."/>
            <person name="Ovrebo C."/>
            <person name="Racz N."/>
            <person name="Riley R."/>
            <person name="Savchenko A."/>
            <person name="Shiryaev A."/>
            <person name="Soop K."/>
            <person name="Spirin V."/>
            <person name="Szebenyi C."/>
            <person name="Tomsovsky M."/>
            <person name="Tulloss R.E."/>
            <person name="Uehling J."/>
            <person name="Grigoriev I.V."/>
            <person name="Vagvolgyi C."/>
            <person name="Papp T."/>
            <person name="Martin F.M."/>
            <person name="Miettinen O."/>
            <person name="Hibbett D.S."/>
            <person name="Nagy L.G."/>
        </authorList>
    </citation>
    <scope>NUCLEOTIDE SEQUENCE [LARGE SCALE GENOMIC DNA]</scope>
    <source>
        <strain evidence="3 4">CBS 309.79</strain>
    </source>
</reference>
<sequence length="678" mass="73113">MAHFLDAEPSLMHRDDTGRTTADSPFNSGLATPADDDDLINLHHSDSALRLAASRTPKASSVDKGSHQLQLLDERNIKHVIEKISTSNLRHSDDGEKTVDLKEGEAGHTRSLSKAVMKAKSFAKKLRSGAESDSGAISDDANVQVEHSSPPENASAHRVDDELALPASPTLVPQVDFEPENTTFESLLEYMGGSPSASRTGDDDEISTLDISGDQLKVEHSMDSQPTNPVENISAVADSFAEINDILRPGDSPMKTDDTTLDLGSSCATTSHDDLSSDDIFSSSMDLRSWSNSAIYAHEDRSGRIQTPGVSPAPQARSSHDAQATPSSDPPAGNHSTGTVIPDQLMPADCPATPSLGELGNAGFSNDMVLDTSLESFASFASAESNSQLVVENPTPKSLNSFADLSAHPMEPHLRNCLFINDPTPEPTDTDLEISTFSPFLDDDDDLISLNISSISASALFRLPLTLFSLVYFIPYTYLVGFFILFFPDSLSSIPPPFHLPGKNEPIERFKHWQFCAFNHVVVFLSIIPISIVAFPQSEVIPAVLVCVIIGGTLAAWGDFVVYGELEDGLPAGDPKINGACGAGRGRRRRETTELGKSDRVSVWCGVMGMGKIGVRSGERGRGLVLVREKWDDEERRDMGGEDEIVDVSDEDAQVMDVEEEGRGVDVYEVGEGEVVGR</sequence>
<keyword evidence="2" id="KW-0472">Membrane</keyword>
<feature type="region of interest" description="Disordered" evidence="1">
    <location>
        <begin position="128"/>
        <end position="159"/>
    </location>
</feature>
<evidence type="ECO:0000313" key="4">
    <source>
        <dbReference type="Proteomes" id="UP000305067"/>
    </source>
</evidence>
<evidence type="ECO:0000256" key="2">
    <source>
        <dbReference type="SAM" id="Phobius"/>
    </source>
</evidence>
<gene>
    <name evidence="3" type="ORF">BDV98DRAFT_608604</name>
</gene>
<accession>A0A5C3Q2A7</accession>
<feature type="transmembrane region" description="Helical" evidence="2">
    <location>
        <begin position="463"/>
        <end position="487"/>
    </location>
</feature>